<keyword evidence="6 10" id="KW-0735">Signal-anchor</keyword>
<evidence type="ECO:0000256" key="1">
    <source>
        <dbReference type="ARBA" id="ARBA00004323"/>
    </source>
</evidence>
<evidence type="ECO:0000256" key="4">
    <source>
        <dbReference type="ARBA" id="ARBA00022679"/>
    </source>
</evidence>
<evidence type="ECO:0000256" key="7">
    <source>
        <dbReference type="ARBA" id="ARBA00022989"/>
    </source>
</evidence>
<keyword evidence="9 10" id="KW-0472">Membrane</keyword>
<keyword evidence="3 10" id="KW-0328">Glycosyltransferase</keyword>
<dbReference type="PANTHER" id="PTHR11214">
    <property type="entry name" value="BETA-1,3-N-ACETYLGLUCOSAMINYLTRANSFERASE"/>
    <property type="match status" value="1"/>
</dbReference>
<comment type="similarity">
    <text evidence="2 10">Belongs to the glycosyltransferase 31 family.</text>
</comment>
<dbReference type="Proteomes" id="UP000887575">
    <property type="component" value="Unassembled WGS sequence"/>
</dbReference>
<name>A0AAF3EI03_9BILA</name>
<dbReference type="Pfam" id="PF01762">
    <property type="entry name" value="Galactosyl_T"/>
    <property type="match status" value="1"/>
</dbReference>
<evidence type="ECO:0000256" key="6">
    <source>
        <dbReference type="ARBA" id="ARBA00022968"/>
    </source>
</evidence>
<keyword evidence="4" id="KW-0808">Transferase</keyword>
<keyword evidence="5 10" id="KW-0812">Transmembrane</keyword>
<evidence type="ECO:0000256" key="9">
    <source>
        <dbReference type="ARBA" id="ARBA00023136"/>
    </source>
</evidence>
<dbReference type="PANTHER" id="PTHR11214:SF364">
    <property type="entry name" value="HEXOSYLTRANSFERASE"/>
    <property type="match status" value="1"/>
</dbReference>
<dbReference type="WBParaSite" id="MBELARI_LOCUS13641">
    <property type="protein sequence ID" value="MBELARI_LOCUS13641"/>
    <property type="gene ID" value="MBELARI_LOCUS13641"/>
</dbReference>
<dbReference type="InterPro" id="IPR002659">
    <property type="entry name" value="Glyco_trans_31"/>
</dbReference>
<dbReference type="GO" id="GO:0006493">
    <property type="term" value="P:protein O-linked glycosylation"/>
    <property type="evidence" value="ECO:0007669"/>
    <property type="project" value="TreeGrafter"/>
</dbReference>
<keyword evidence="12" id="KW-1185">Reference proteome</keyword>
<dbReference type="AlphaFoldDB" id="A0AAF3EI03"/>
<evidence type="ECO:0000256" key="8">
    <source>
        <dbReference type="ARBA" id="ARBA00023034"/>
    </source>
</evidence>
<keyword evidence="11" id="KW-0732">Signal</keyword>
<evidence type="ECO:0000256" key="11">
    <source>
        <dbReference type="SAM" id="SignalP"/>
    </source>
</evidence>
<evidence type="ECO:0000256" key="2">
    <source>
        <dbReference type="ARBA" id="ARBA00008661"/>
    </source>
</evidence>
<evidence type="ECO:0000256" key="5">
    <source>
        <dbReference type="ARBA" id="ARBA00022692"/>
    </source>
</evidence>
<keyword evidence="8 10" id="KW-0333">Golgi apparatus</keyword>
<sequence>MLLISVLAFQSLYFFTLSVKVDLVSTTQSLLSATFSSTTQSFPTETSLPFALNVTTEKKENSLISSSTVNSIETGETHSIENIARKAVETTSLSLISTTKNGANKPMFKDKLLRPFGFVIKPERKVCTDTTRVFIAIHSAASNFGRRQVIRETYAQRKLQERYEFSFLFTLGLQESDLFQKWIGNFQEHYHNMTIKKLIWMRYAMGNCQKTKWIVHLDDDALLDIHSLIDFFENKKVFDSNTLYCMAISYNQTLVVRNPYSKWFVSEDAYPLDFYPKYCAGAAYILPQKALYLMDEAIKGMEYITVDDAFITGIVREAVGINIRQLLPNGIVRHELDPLIHKFQTGRAVMAECPNEHCMRHLWEIIDSLHRLTHKPNVNISITTIPDYHPMEVEILVRYGETIHFDGGIDVQSLYELNSTREITLPQYVRYPRKLIFISLTLPISLMILLFLCKIYVFLANFFEEYYKKRVFTE</sequence>
<evidence type="ECO:0000313" key="12">
    <source>
        <dbReference type="Proteomes" id="UP000887575"/>
    </source>
</evidence>
<organism evidence="12 13">
    <name type="scientific">Mesorhabditis belari</name>
    <dbReference type="NCBI Taxonomy" id="2138241"/>
    <lineage>
        <taxon>Eukaryota</taxon>
        <taxon>Metazoa</taxon>
        <taxon>Ecdysozoa</taxon>
        <taxon>Nematoda</taxon>
        <taxon>Chromadorea</taxon>
        <taxon>Rhabditida</taxon>
        <taxon>Rhabditina</taxon>
        <taxon>Rhabditomorpha</taxon>
        <taxon>Rhabditoidea</taxon>
        <taxon>Rhabditidae</taxon>
        <taxon>Mesorhabditinae</taxon>
        <taxon>Mesorhabditis</taxon>
    </lineage>
</organism>
<feature type="transmembrane region" description="Helical" evidence="10">
    <location>
        <begin position="435"/>
        <end position="459"/>
    </location>
</feature>
<feature type="chain" id="PRO_5042283224" description="Hexosyltransferase" evidence="11">
    <location>
        <begin position="19"/>
        <end position="474"/>
    </location>
</feature>
<dbReference type="EC" id="2.4.1.-" evidence="10"/>
<dbReference type="GO" id="GO:0000139">
    <property type="term" value="C:Golgi membrane"/>
    <property type="evidence" value="ECO:0007669"/>
    <property type="project" value="UniProtKB-SubCell"/>
</dbReference>
<keyword evidence="7 10" id="KW-1133">Transmembrane helix</keyword>
<evidence type="ECO:0000313" key="13">
    <source>
        <dbReference type="WBParaSite" id="MBELARI_LOCUS13641"/>
    </source>
</evidence>
<dbReference type="GO" id="GO:0016758">
    <property type="term" value="F:hexosyltransferase activity"/>
    <property type="evidence" value="ECO:0007669"/>
    <property type="project" value="InterPro"/>
</dbReference>
<accession>A0AAF3EI03</accession>
<feature type="signal peptide" evidence="11">
    <location>
        <begin position="1"/>
        <end position="18"/>
    </location>
</feature>
<comment type="subcellular location">
    <subcellularLocation>
        <location evidence="1 10">Golgi apparatus membrane</location>
        <topology evidence="1 10">Single-pass type II membrane protein</topology>
    </subcellularLocation>
</comment>
<evidence type="ECO:0000256" key="3">
    <source>
        <dbReference type="ARBA" id="ARBA00022676"/>
    </source>
</evidence>
<reference evidence="13" key="1">
    <citation type="submission" date="2024-02" db="UniProtKB">
        <authorList>
            <consortium name="WormBaseParasite"/>
        </authorList>
    </citation>
    <scope>IDENTIFICATION</scope>
</reference>
<protein>
    <recommendedName>
        <fullName evidence="10">Hexosyltransferase</fullName>
        <ecNumber evidence="10">2.4.1.-</ecNumber>
    </recommendedName>
</protein>
<proteinExistence type="inferred from homology"/>
<evidence type="ECO:0000256" key="10">
    <source>
        <dbReference type="RuleBase" id="RU363063"/>
    </source>
</evidence>
<dbReference type="Gene3D" id="3.90.550.50">
    <property type="match status" value="1"/>
</dbReference>